<name>F8QD45_SERL3</name>
<protein>
    <submittedName>
        <fullName evidence="1">Uncharacterized protein</fullName>
    </submittedName>
</protein>
<dbReference type="STRING" id="936435.F8QD45"/>
<dbReference type="OrthoDB" id="3267098at2759"/>
<sequence length="192" mass="21719">NPLPKLKDHLLNRLLSLQFSPDSYHFNEADSCTIKILENKLYPSSILHVNYTAYDVRRGQDIINSRMGGNVMVLSCSTASRSHPFWYAHVLGIFHLQLLHTGLLSTNLSVQQIQVLWVHWFEIVKGHDTNFKAARLPKLKYISSDNEGAFGFLDPSLVVRGCHLLPCFADGQTSSRFFPSNETCAEPCNKTK</sequence>
<evidence type="ECO:0000313" key="2">
    <source>
        <dbReference type="Proteomes" id="UP000008063"/>
    </source>
</evidence>
<accession>F8QD45</accession>
<proteinExistence type="predicted"/>
<dbReference type="HOGENOM" id="CLU_002498_9_1_1"/>
<evidence type="ECO:0000313" key="1">
    <source>
        <dbReference type="EMBL" id="EGN93516.1"/>
    </source>
</evidence>
<reference evidence="2" key="1">
    <citation type="journal article" date="2011" name="Science">
        <title>The plant cell wall-decomposing machinery underlies the functional diversity of forest fungi.</title>
        <authorList>
            <person name="Eastwood D.C."/>
            <person name="Floudas D."/>
            <person name="Binder M."/>
            <person name="Majcherczyk A."/>
            <person name="Schneider P."/>
            <person name="Aerts A."/>
            <person name="Asiegbu F.O."/>
            <person name="Baker S.E."/>
            <person name="Barry K."/>
            <person name="Bendiksby M."/>
            <person name="Blumentritt M."/>
            <person name="Coutinho P.M."/>
            <person name="Cullen D."/>
            <person name="de Vries R.P."/>
            <person name="Gathman A."/>
            <person name="Goodell B."/>
            <person name="Henrissat B."/>
            <person name="Ihrmark K."/>
            <person name="Kauserud H."/>
            <person name="Kohler A."/>
            <person name="LaButti K."/>
            <person name="Lapidus A."/>
            <person name="Lavin J.L."/>
            <person name="Lee Y.-H."/>
            <person name="Lindquist E."/>
            <person name="Lilly W."/>
            <person name="Lucas S."/>
            <person name="Morin E."/>
            <person name="Murat C."/>
            <person name="Oguiza J.A."/>
            <person name="Park J."/>
            <person name="Pisabarro A.G."/>
            <person name="Riley R."/>
            <person name="Rosling A."/>
            <person name="Salamov A."/>
            <person name="Schmidt O."/>
            <person name="Schmutz J."/>
            <person name="Skrede I."/>
            <person name="Stenlid J."/>
            <person name="Wiebenga A."/>
            <person name="Xie X."/>
            <person name="Kuees U."/>
            <person name="Hibbett D.S."/>
            <person name="Hoffmeister D."/>
            <person name="Hoegberg N."/>
            <person name="Martin F."/>
            <person name="Grigoriev I.V."/>
            <person name="Watkinson S.C."/>
        </authorList>
    </citation>
    <scope>NUCLEOTIDE SEQUENCE [LARGE SCALE GENOMIC DNA]</scope>
    <source>
        <strain evidence="2">strain S7.3</strain>
    </source>
</reference>
<dbReference type="OMA" id="HANVWAN"/>
<dbReference type="InParanoid" id="F8QD45"/>
<dbReference type="Proteomes" id="UP000008063">
    <property type="component" value="Unassembled WGS sequence"/>
</dbReference>
<organism evidence="2">
    <name type="scientific">Serpula lacrymans var. lacrymans (strain S7.3)</name>
    <name type="common">Dry rot fungus</name>
    <dbReference type="NCBI Taxonomy" id="936435"/>
    <lineage>
        <taxon>Eukaryota</taxon>
        <taxon>Fungi</taxon>
        <taxon>Dikarya</taxon>
        <taxon>Basidiomycota</taxon>
        <taxon>Agaricomycotina</taxon>
        <taxon>Agaricomycetes</taxon>
        <taxon>Agaricomycetidae</taxon>
        <taxon>Boletales</taxon>
        <taxon>Coniophorineae</taxon>
        <taxon>Serpulaceae</taxon>
        <taxon>Serpula</taxon>
    </lineage>
</organism>
<gene>
    <name evidence="1" type="ORF">SERLA73DRAFT_63787</name>
</gene>
<feature type="non-terminal residue" evidence="1">
    <location>
        <position position="1"/>
    </location>
</feature>
<dbReference type="EMBL" id="GL945491">
    <property type="protein sequence ID" value="EGN93516.1"/>
    <property type="molecule type" value="Genomic_DNA"/>
</dbReference>
<dbReference type="AlphaFoldDB" id="F8QD45"/>
<keyword evidence="2" id="KW-1185">Reference proteome</keyword>